<evidence type="ECO:0000256" key="2">
    <source>
        <dbReference type="PROSITE-ProRule" id="PRU00176"/>
    </source>
</evidence>
<dbReference type="PROSITE" id="PS50102">
    <property type="entry name" value="RRM"/>
    <property type="match status" value="2"/>
</dbReference>
<dbReference type="InterPro" id="IPR012677">
    <property type="entry name" value="Nucleotide-bd_a/b_plait_sf"/>
</dbReference>
<feature type="compositionally biased region" description="Low complexity" evidence="3">
    <location>
        <begin position="297"/>
        <end position="306"/>
    </location>
</feature>
<proteinExistence type="predicted"/>
<dbReference type="VEuPathDB" id="VectorBase:AMAM012379"/>
<dbReference type="SUPFAM" id="SSF54928">
    <property type="entry name" value="RNA-binding domain, RBD"/>
    <property type="match status" value="2"/>
</dbReference>
<reference evidence="6" key="1">
    <citation type="submission" date="2013-09" db="EMBL/GenBank/DDBJ databases">
        <title>The Genome Sequence of Anopheles maculatus species B.</title>
        <authorList>
            <consortium name="The Broad Institute Genomics Platform"/>
            <person name="Neafsey D.E."/>
            <person name="Besansky N."/>
            <person name="Howell P."/>
            <person name="Walton C."/>
            <person name="Young S.K."/>
            <person name="Zeng Q."/>
            <person name="Gargeya S."/>
            <person name="Fitzgerald M."/>
            <person name="Haas B."/>
            <person name="Abouelleil A."/>
            <person name="Allen A.W."/>
            <person name="Alvarado L."/>
            <person name="Arachchi H.M."/>
            <person name="Berlin A.M."/>
            <person name="Chapman S.B."/>
            <person name="Gainer-Dewar J."/>
            <person name="Goldberg J."/>
            <person name="Griggs A."/>
            <person name="Gujja S."/>
            <person name="Hansen M."/>
            <person name="Howarth C."/>
            <person name="Imamovic A."/>
            <person name="Ireland A."/>
            <person name="Larimer J."/>
            <person name="McCowan C."/>
            <person name="Murphy C."/>
            <person name="Pearson M."/>
            <person name="Poon T.W."/>
            <person name="Priest M."/>
            <person name="Roberts A."/>
            <person name="Saif S."/>
            <person name="Shea T."/>
            <person name="Sisk P."/>
            <person name="Sykes S."/>
            <person name="Wortman J."/>
            <person name="Nusbaum C."/>
            <person name="Birren B."/>
        </authorList>
    </citation>
    <scope>NUCLEOTIDE SEQUENCE [LARGE SCALE GENOMIC DNA]</scope>
    <source>
        <strain evidence="6">maculatus3</strain>
    </source>
</reference>
<keyword evidence="1 2" id="KW-0694">RNA-binding</keyword>
<reference evidence="5" key="2">
    <citation type="submission" date="2020-05" db="UniProtKB">
        <authorList>
            <consortium name="EnsemblMetazoa"/>
        </authorList>
    </citation>
    <scope>IDENTIFICATION</scope>
    <source>
        <strain evidence="5">maculatus3</strain>
    </source>
</reference>
<accession>A0A182SS94</accession>
<dbReference type="InterPro" id="IPR035979">
    <property type="entry name" value="RBD_domain_sf"/>
</dbReference>
<dbReference type="PANTHER" id="PTHR10352">
    <property type="entry name" value="EUKARYOTIC TRANSLATION INITIATION FACTOR 3 SUBUNIT G"/>
    <property type="match status" value="1"/>
</dbReference>
<feature type="domain" description="RRM" evidence="4">
    <location>
        <begin position="204"/>
        <end position="280"/>
    </location>
</feature>
<keyword evidence="6" id="KW-1185">Reference proteome</keyword>
<feature type="region of interest" description="Disordered" evidence="3">
    <location>
        <begin position="291"/>
        <end position="357"/>
    </location>
</feature>
<dbReference type="GO" id="GO:0003723">
    <property type="term" value="F:RNA binding"/>
    <property type="evidence" value="ECO:0007669"/>
    <property type="project" value="UniProtKB-UniRule"/>
</dbReference>
<evidence type="ECO:0000313" key="5">
    <source>
        <dbReference type="EnsemblMetazoa" id="AMAM012379-PA"/>
    </source>
</evidence>
<dbReference type="Proteomes" id="UP000075901">
    <property type="component" value="Unassembled WGS sequence"/>
</dbReference>
<sequence>IPKYTTVRNIIANEIKEQKWTIYVSNLSTRLSWKDVLNMFSKFGKVTSCVYPMNERGKLIGIAIISYPDYHSAYNTAKAYNGERLCGRRLAVATTFDTTRPILSSRTLHVTNFSAVVDEGVLWKVFENKGVVGIKIDWNVFGYRYARITFESELVTQGVLSQWNDMDLGDGYKLKMSHSYDPDNGGPITPKEFRAAQIMRMDGRSVRISNLPDTVDEQRLYAMFRSYGYITYWRILSAFGCSTGYGVVRYRNAKFAKTAVDLMAGVEVDGVSVKVELLGNHKLPVEWAIPRGKVPSRSDSSSGSEDASNDEMPEVSQQQPFLPIQTPEAIPNAPPNPDTIQRMDEDTGVYPTNPNTPEPISEQVVYVIEEENYFTSPFHYPAARNVYVQPVAGTSYVTLQPIQADRQSSGLLRLEQEFNSLSFYSPWSTQQ</sequence>
<dbReference type="Gene3D" id="3.30.70.330">
    <property type="match status" value="2"/>
</dbReference>
<protein>
    <recommendedName>
        <fullName evidence="4">RRM domain-containing protein</fullName>
    </recommendedName>
</protein>
<dbReference type="AlphaFoldDB" id="A0A182SS94"/>
<dbReference type="SMART" id="SM00360">
    <property type="entry name" value="RRM"/>
    <property type="match status" value="3"/>
</dbReference>
<evidence type="ECO:0000259" key="4">
    <source>
        <dbReference type="PROSITE" id="PS50102"/>
    </source>
</evidence>
<name>A0A182SS94_9DIPT</name>
<evidence type="ECO:0000313" key="6">
    <source>
        <dbReference type="Proteomes" id="UP000075901"/>
    </source>
</evidence>
<dbReference type="EnsemblMetazoa" id="AMAM012379-RA">
    <property type="protein sequence ID" value="AMAM012379-PA"/>
    <property type="gene ID" value="AMAM012379"/>
</dbReference>
<dbReference type="InterPro" id="IPR000504">
    <property type="entry name" value="RRM_dom"/>
</dbReference>
<evidence type="ECO:0000256" key="1">
    <source>
        <dbReference type="ARBA" id="ARBA00022884"/>
    </source>
</evidence>
<evidence type="ECO:0000256" key="3">
    <source>
        <dbReference type="SAM" id="MobiDB-lite"/>
    </source>
</evidence>
<feature type="domain" description="RRM" evidence="4">
    <location>
        <begin position="20"/>
        <end position="97"/>
    </location>
</feature>
<dbReference type="CDD" id="cd00590">
    <property type="entry name" value="RRM_SF"/>
    <property type="match status" value="2"/>
</dbReference>
<dbReference type="Pfam" id="PF00076">
    <property type="entry name" value="RRM_1"/>
    <property type="match status" value="2"/>
</dbReference>
<organism evidence="5 6">
    <name type="scientific">Anopheles maculatus</name>
    <dbReference type="NCBI Taxonomy" id="74869"/>
    <lineage>
        <taxon>Eukaryota</taxon>
        <taxon>Metazoa</taxon>
        <taxon>Ecdysozoa</taxon>
        <taxon>Arthropoda</taxon>
        <taxon>Hexapoda</taxon>
        <taxon>Insecta</taxon>
        <taxon>Pterygota</taxon>
        <taxon>Neoptera</taxon>
        <taxon>Endopterygota</taxon>
        <taxon>Diptera</taxon>
        <taxon>Nematocera</taxon>
        <taxon>Culicoidea</taxon>
        <taxon>Culicidae</taxon>
        <taxon>Anophelinae</taxon>
        <taxon>Anopheles</taxon>
        <taxon>Anopheles maculatus group</taxon>
    </lineage>
</organism>